<evidence type="ECO:0000256" key="2">
    <source>
        <dbReference type="ARBA" id="ARBA00010752"/>
    </source>
</evidence>
<keyword evidence="4 10" id="KW-0963">Cytoplasm</keyword>
<evidence type="ECO:0000256" key="5">
    <source>
        <dbReference type="ARBA" id="ARBA00022679"/>
    </source>
</evidence>
<dbReference type="AlphaFoldDB" id="A0A2W5QZM7"/>
<evidence type="ECO:0000256" key="8">
    <source>
        <dbReference type="ARBA" id="ARBA00022932"/>
    </source>
</evidence>
<dbReference type="PANTHER" id="PTHR30478">
    <property type="entry name" value="DNA POLYMERASE III SUBUNIT BETA"/>
    <property type="match status" value="1"/>
</dbReference>
<evidence type="ECO:0000256" key="9">
    <source>
        <dbReference type="ARBA" id="ARBA00023125"/>
    </source>
</evidence>
<evidence type="ECO:0000313" key="14">
    <source>
        <dbReference type="EMBL" id="PZQ82686.1"/>
    </source>
</evidence>
<dbReference type="InterPro" id="IPR022635">
    <property type="entry name" value="DNA_polIII_beta_C"/>
</dbReference>
<sequence length="373" mass="39376">MKLTLERAPLLAALARADRVVERRNTIPILANLRLDAAAGALRIVATDLDIQIAQSLPAEVSAPGSTTAPAHTLYEIARKFPDGAQVQLETSGDRGTLTVRAGRSRFALQTLPESEFPDLAGVEGGHVITLPGKDLAAAIGQVEFAISTEEARYYLNGIYLHPREGKLGLVATDGHRLSLLSLALELPEGLPGVILPRKAVGEVKRLAEAADKADITLEISTHKLAAEFAGARLTTKLIDGTFPDYGRVIPTGNAKVATLEAADLLAAVARVGTIASERGRAVKFTFTSGRLVLAVTNPDAGEASEEIDCVYGAEDLEIGFNGKYVEEALTRTASTGPIEIALNDAGSPALIRRPPADTPTPDALCVLMPMRV</sequence>
<evidence type="ECO:0000259" key="13">
    <source>
        <dbReference type="Pfam" id="PF02768"/>
    </source>
</evidence>
<comment type="similarity">
    <text evidence="2 10">Belongs to the beta sliding clamp family.</text>
</comment>
<keyword evidence="7 10" id="KW-0235">DNA replication</keyword>
<dbReference type="GO" id="GO:0006271">
    <property type="term" value="P:DNA strand elongation involved in DNA replication"/>
    <property type="evidence" value="ECO:0007669"/>
    <property type="project" value="TreeGrafter"/>
</dbReference>
<dbReference type="Pfam" id="PF02768">
    <property type="entry name" value="DNA_pol3_beta_3"/>
    <property type="match status" value="1"/>
</dbReference>
<evidence type="ECO:0000256" key="3">
    <source>
        <dbReference type="ARBA" id="ARBA00021035"/>
    </source>
</evidence>
<comment type="subunit">
    <text evidence="10">Forms a ring-shaped head-to-tail homodimer around DNA.</text>
</comment>
<dbReference type="PANTHER" id="PTHR30478:SF0">
    <property type="entry name" value="BETA SLIDING CLAMP"/>
    <property type="match status" value="1"/>
</dbReference>
<feature type="domain" description="DNA polymerase III beta sliding clamp N-terminal" evidence="11">
    <location>
        <begin position="1"/>
        <end position="120"/>
    </location>
</feature>
<dbReference type="SUPFAM" id="SSF55979">
    <property type="entry name" value="DNA clamp"/>
    <property type="match status" value="3"/>
</dbReference>
<dbReference type="GO" id="GO:0005737">
    <property type="term" value="C:cytoplasm"/>
    <property type="evidence" value="ECO:0007669"/>
    <property type="project" value="UniProtKB-SubCell"/>
</dbReference>
<dbReference type="SMART" id="SM00480">
    <property type="entry name" value="POL3Bc"/>
    <property type="match status" value="1"/>
</dbReference>
<keyword evidence="8 10" id="KW-0239">DNA-directed DNA polymerase</keyword>
<keyword evidence="9" id="KW-0238">DNA-binding</keyword>
<comment type="function">
    <text evidence="10">Confers DNA tethering and processivity to DNA polymerases and other proteins. Acts as a clamp, forming a ring around DNA (a reaction catalyzed by the clamp-loading complex) which diffuses in an ATP-independent manner freely and bidirectionally along dsDNA. Initially characterized for its ability to contact the catalytic subunit of DNA polymerase III (Pol III), a complex, multichain enzyme responsible for most of the replicative synthesis in bacteria; Pol III exhibits 3'-5' exonuclease proofreading activity. The beta chain is required for initiation of replication as well as for processivity of DNA replication.</text>
</comment>
<dbReference type="CDD" id="cd00140">
    <property type="entry name" value="beta_clamp"/>
    <property type="match status" value="1"/>
</dbReference>
<dbReference type="GO" id="GO:0003887">
    <property type="term" value="F:DNA-directed DNA polymerase activity"/>
    <property type="evidence" value="ECO:0007669"/>
    <property type="project" value="UniProtKB-UniRule"/>
</dbReference>
<gene>
    <name evidence="14" type="primary">dnaN</name>
    <name evidence="14" type="ORF">DI549_10945</name>
</gene>
<dbReference type="InterPro" id="IPR022637">
    <property type="entry name" value="DNA_polIII_beta_cen"/>
</dbReference>
<evidence type="ECO:0000256" key="4">
    <source>
        <dbReference type="ARBA" id="ARBA00022490"/>
    </source>
</evidence>
<accession>A0A2W5QZM7</accession>
<feature type="domain" description="DNA polymerase III beta sliding clamp central" evidence="12">
    <location>
        <begin position="131"/>
        <end position="245"/>
    </location>
</feature>
<evidence type="ECO:0000259" key="12">
    <source>
        <dbReference type="Pfam" id="PF02767"/>
    </source>
</evidence>
<keyword evidence="6 10" id="KW-0548">Nucleotidyltransferase</keyword>
<dbReference type="GO" id="GO:0009360">
    <property type="term" value="C:DNA polymerase III complex"/>
    <property type="evidence" value="ECO:0007669"/>
    <property type="project" value="InterPro"/>
</dbReference>
<evidence type="ECO:0000256" key="6">
    <source>
        <dbReference type="ARBA" id="ARBA00022695"/>
    </source>
</evidence>
<evidence type="ECO:0000256" key="10">
    <source>
        <dbReference type="PIRNR" id="PIRNR000804"/>
    </source>
</evidence>
<feature type="domain" description="DNA polymerase III beta sliding clamp C-terminal" evidence="13">
    <location>
        <begin position="248"/>
        <end position="362"/>
    </location>
</feature>
<dbReference type="InterPro" id="IPR001001">
    <property type="entry name" value="DNA_polIII_beta"/>
</dbReference>
<dbReference type="InterPro" id="IPR046938">
    <property type="entry name" value="DNA_clamp_sf"/>
</dbReference>
<proteinExistence type="inferred from homology"/>
<comment type="subcellular location">
    <subcellularLocation>
        <location evidence="1 10">Cytoplasm</location>
    </subcellularLocation>
</comment>
<dbReference type="Gene3D" id="3.70.10.10">
    <property type="match status" value="1"/>
</dbReference>
<comment type="caution">
    <text evidence="14">The sequence shown here is derived from an EMBL/GenBank/DDBJ whole genome shotgun (WGS) entry which is preliminary data.</text>
</comment>
<evidence type="ECO:0000313" key="15">
    <source>
        <dbReference type="Proteomes" id="UP000248887"/>
    </source>
</evidence>
<evidence type="ECO:0000256" key="7">
    <source>
        <dbReference type="ARBA" id="ARBA00022705"/>
    </source>
</evidence>
<organism evidence="14 15">
    <name type="scientific">Ancylobacter novellus</name>
    <name type="common">Thiobacillus novellus</name>
    <dbReference type="NCBI Taxonomy" id="921"/>
    <lineage>
        <taxon>Bacteria</taxon>
        <taxon>Pseudomonadati</taxon>
        <taxon>Pseudomonadota</taxon>
        <taxon>Alphaproteobacteria</taxon>
        <taxon>Hyphomicrobiales</taxon>
        <taxon>Xanthobacteraceae</taxon>
        <taxon>Ancylobacter</taxon>
    </lineage>
</organism>
<keyword evidence="5 10" id="KW-0808">Transferase</keyword>
<protein>
    <recommendedName>
        <fullName evidence="3 10">Beta sliding clamp</fullName>
    </recommendedName>
</protein>
<dbReference type="PIRSF" id="PIRSF000804">
    <property type="entry name" value="DNA_pol_III_b"/>
    <property type="match status" value="1"/>
</dbReference>
<dbReference type="NCBIfam" id="TIGR00663">
    <property type="entry name" value="dnan"/>
    <property type="match status" value="1"/>
</dbReference>
<dbReference type="GO" id="GO:0003677">
    <property type="term" value="F:DNA binding"/>
    <property type="evidence" value="ECO:0007669"/>
    <property type="project" value="UniProtKB-UniRule"/>
</dbReference>
<evidence type="ECO:0000259" key="11">
    <source>
        <dbReference type="Pfam" id="PF00712"/>
    </source>
</evidence>
<evidence type="ECO:0000256" key="1">
    <source>
        <dbReference type="ARBA" id="ARBA00004496"/>
    </source>
</evidence>
<name>A0A2W5QZM7_ANCNO</name>
<reference evidence="14 15" key="1">
    <citation type="submission" date="2017-08" db="EMBL/GenBank/DDBJ databases">
        <title>Infants hospitalized years apart are colonized by the same room-sourced microbial strains.</title>
        <authorList>
            <person name="Brooks B."/>
            <person name="Olm M.R."/>
            <person name="Firek B.A."/>
            <person name="Baker R."/>
            <person name="Thomas B.C."/>
            <person name="Morowitz M.J."/>
            <person name="Banfield J.F."/>
        </authorList>
    </citation>
    <scope>NUCLEOTIDE SEQUENCE [LARGE SCALE GENOMIC DNA]</scope>
    <source>
        <strain evidence="14">S2_005_001_R2_27</strain>
    </source>
</reference>
<dbReference type="GO" id="GO:0008408">
    <property type="term" value="F:3'-5' exonuclease activity"/>
    <property type="evidence" value="ECO:0007669"/>
    <property type="project" value="InterPro"/>
</dbReference>
<dbReference type="Proteomes" id="UP000248887">
    <property type="component" value="Unassembled WGS sequence"/>
</dbReference>
<dbReference type="InterPro" id="IPR022634">
    <property type="entry name" value="DNA_polIII_beta_N"/>
</dbReference>
<dbReference type="Pfam" id="PF00712">
    <property type="entry name" value="DNA_pol3_beta"/>
    <property type="match status" value="1"/>
</dbReference>
<dbReference type="EMBL" id="QFQD01000030">
    <property type="protein sequence ID" value="PZQ82686.1"/>
    <property type="molecule type" value="Genomic_DNA"/>
</dbReference>
<dbReference type="Gene3D" id="3.10.150.10">
    <property type="entry name" value="DNA Polymerase III, subunit A, domain 2"/>
    <property type="match status" value="1"/>
</dbReference>
<dbReference type="Pfam" id="PF02767">
    <property type="entry name" value="DNA_pol3_beta_2"/>
    <property type="match status" value="1"/>
</dbReference>